<evidence type="ECO:0000313" key="2">
    <source>
        <dbReference type="Proteomes" id="UP000053593"/>
    </source>
</evidence>
<organism evidence="1 2">
    <name type="scientific">Collybiopsis luxurians FD-317 M1</name>
    <dbReference type="NCBI Taxonomy" id="944289"/>
    <lineage>
        <taxon>Eukaryota</taxon>
        <taxon>Fungi</taxon>
        <taxon>Dikarya</taxon>
        <taxon>Basidiomycota</taxon>
        <taxon>Agaricomycotina</taxon>
        <taxon>Agaricomycetes</taxon>
        <taxon>Agaricomycetidae</taxon>
        <taxon>Agaricales</taxon>
        <taxon>Marasmiineae</taxon>
        <taxon>Omphalotaceae</taxon>
        <taxon>Collybiopsis</taxon>
        <taxon>Collybiopsis luxurians</taxon>
    </lineage>
</organism>
<accession>A0A0D0CKF5</accession>
<evidence type="ECO:0000313" key="1">
    <source>
        <dbReference type="EMBL" id="KIK55553.1"/>
    </source>
</evidence>
<gene>
    <name evidence="1" type="ORF">GYMLUDRAFT_1017942</name>
</gene>
<name>A0A0D0CKF5_9AGAR</name>
<dbReference type="CDD" id="cd12148">
    <property type="entry name" value="fungal_TF_MHR"/>
    <property type="match status" value="1"/>
</dbReference>
<dbReference type="EMBL" id="KN834805">
    <property type="protein sequence ID" value="KIK55553.1"/>
    <property type="molecule type" value="Genomic_DNA"/>
</dbReference>
<reference evidence="1 2" key="1">
    <citation type="submission" date="2014-04" db="EMBL/GenBank/DDBJ databases">
        <title>Evolutionary Origins and Diversification of the Mycorrhizal Mutualists.</title>
        <authorList>
            <consortium name="DOE Joint Genome Institute"/>
            <consortium name="Mycorrhizal Genomics Consortium"/>
            <person name="Kohler A."/>
            <person name="Kuo A."/>
            <person name="Nagy L.G."/>
            <person name="Floudas D."/>
            <person name="Copeland A."/>
            <person name="Barry K.W."/>
            <person name="Cichocki N."/>
            <person name="Veneault-Fourrey C."/>
            <person name="LaButti K."/>
            <person name="Lindquist E.A."/>
            <person name="Lipzen A."/>
            <person name="Lundell T."/>
            <person name="Morin E."/>
            <person name="Murat C."/>
            <person name="Riley R."/>
            <person name="Ohm R."/>
            <person name="Sun H."/>
            <person name="Tunlid A."/>
            <person name="Henrissat B."/>
            <person name="Grigoriev I.V."/>
            <person name="Hibbett D.S."/>
            <person name="Martin F."/>
        </authorList>
    </citation>
    <scope>NUCLEOTIDE SEQUENCE [LARGE SCALE GENOMIC DNA]</scope>
    <source>
        <strain evidence="1 2">FD-317 M1</strain>
    </source>
</reference>
<protein>
    <submittedName>
        <fullName evidence="1">Uncharacterized protein</fullName>
    </submittedName>
</protein>
<sequence>MEIVGFVQCSIIKWNQKAVLELDSALNEWIDALPDFCNYAIQLKDTVLAHQSVMLHAGFYWAQIQVHKQFMSWPGQKSALTIHSLAICANAAHSCVHLLDHHQQYK</sequence>
<keyword evidence="2" id="KW-1185">Reference proteome</keyword>
<dbReference type="AlphaFoldDB" id="A0A0D0CKF5"/>
<proteinExistence type="predicted"/>
<dbReference type="Proteomes" id="UP000053593">
    <property type="component" value="Unassembled WGS sequence"/>
</dbReference>
<feature type="non-terminal residue" evidence="1">
    <location>
        <position position="1"/>
    </location>
</feature>
<dbReference type="OrthoDB" id="4456959at2759"/>
<dbReference type="HOGENOM" id="CLU_2229483_0_0_1"/>